<feature type="transmembrane region" description="Helical" evidence="2">
    <location>
        <begin position="801"/>
        <end position="821"/>
    </location>
</feature>
<evidence type="ECO:0000313" key="3">
    <source>
        <dbReference type="EMBL" id="NRN69448.1"/>
    </source>
</evidence>
<protein>
    <submittedName>
        <fullName evidence="3">Uncharacterized protein</fullName>
    </submittedName>
</protein>
<dbReference type="Proteomes" id="UP000763557">
    <property type="component" value="Unassembled WGS sequence"/>
</dbReference>
<proteinExistence type="predicted"/>
<comment type="caution">
    <text evidence="3">The sequence shown here is derived from an EMBL/GenBank/DDBJ whole genome shotgun (WGS) entry which is preliminary data.</text>
</comment>
<feature type="region of interest" description="Disordered" evidence="1">
    <location>
        <begin position="30"/>
        <end position="80"/>
    </location>
</feature>
<dbReference type="RefSeq" id="WP_173139641.1">
    <property type="nucleotide sequence ID" value="NZ_CBCSGW010000023.1"/>
</dbReference>
<reference evidence="3 4" key="1">
    <citation type="submission" date="2020-01" db="EMBL/GenBank/DDBJ databases">
        <title>Kibdelosporangium persica a novel Actinomycetes from a hot desert in Iran.</title>
        <authorList>
            <person name="Safaei N."/>
            <person name="Zaburannyi N."/>
            <person name="Mueller R."/>
            <person name="Wink J."/>
        </authorList>
    </citation>
    <scope>NUCLEOTIDE SEQUENCE [LARGE SCALE GENOMIC DNA]</scope>
    <source>
        <strain evidence="3 4">4NS15</strain>
    </source>
</reference>
<dbReference type="EMBL" id="JAAATY010000027">
    <property type="protein sequence ID" value="NRN69448.1"/>
    <property type="molecule type" value="Genomic_DNA"/>
</dbReference>
<keyword evidence="2" id="KW-0812">Transmembrane</keyword>
<evidence type="ECO:0000256" key="1">
    <source>
        <dbReference type="SAM" id="MobiDB-lite"/>
    </source>
</evidence>
<sequence>MGGNQSVTRLLTADTAGNGLADRLRAQVGRDLPVSEPHDHDERQAARSGATVASAPAVAGSSIRVQRDPGTTAVDDQTDVFPPPRVATWSTDRFEVSFARTGSPGNSEFEMTVRYVGPHTVFVSPVTRATVGIADRPLAVRVLDVDATGLTVDLYGDRARIVRLQDEAELSRLPGGPGRTHSFSAILDQQTRSISTLTIFDPEASAADLTAAPQPENPGANPVVEGVRMGADGWRVLLDGDGDQDKELQLTLSTAATTLTVTAVQRSSGATRTVTLPLPADGGSLLPLVREVTDGHAPTRIQLFASSPEPSLVLAPGTHGPNASTYRVSVGNGGADLVFPAETAPRRQIASAGAAQIAGGILATDVTLGAYQDTFRLSFRRMTDGRTTFGLSAVNDGTVRDTVGAELTLSGPIVYSVINTGSTSLGIDLNNDGVADLQIFDRLTTPQDYDGGGPPAQSRNHQIRVLGPAIGAERTFDFHYRYGGLQGVNPATGPAGAEAARNAEAVSSLAEQGRAGGLADTLDQIEIAMLSMRRRAVGRGLLAQALFDKNLALWQTLVRVRAQVAAGVPAPLQAQAAAAVAEYVAEIRNAETQPTTEQLVALTALTTAVQSANWPSVFSAYASAMAVSDATLRDRLERAGGEGDRDLREAKQLSDLSRELREIPPGSVIRVPATYHPDEQFRTEQGFVSMVPLQLYAWQDGSEWKLKDVTNPQQPFTYSLPMRVCTPLPPLALFNELDDPDHFPSGVINVQVPGGVAGRVSVRDRMTWKKFFTYLGLGLAAVGLTLAAVASAGVGAAAVPAAWALAGSALAGATAAGIDLAEHIQHDNLDTRTAVLDIAQIVAGLATAGTLAAGRIVIAAGAAPAASRWAGAWAQVAMLAQRAYVPMAVTAAAADVVTVAVISVDILRQLDEIDRGTASPEERTRAKMLLLVQAATMAGLTALQLKGIGPLGRGQTLVLAPGPDGVPVVSPALARGTLIIDTNIAIALQKRANNIPLQPGEQALLRRFDALGATDVRIADPTIAEVAAKGPAAQERGFAVGVDRTSAEYQALHAELVTANVGGGKGVVDRQIVADAFFGVGEAGTTPTLATGDPNVLKKLYAIKVAKENVKPLVQYGGKSLSEIFPDGFDVTINRRTLHVLPLPMR</sequence>
<feature type="compositionally biased region" description="Basic and acidic residues" evidence="1">
    <location>
        <begin position="36"/>
        <end position="45"/>
    </location>
</feature>
<keyword evidence="2" id="KW-0472">Membrane</keyword>
<organism evidence="3 4">
    <name type="scientific">Kibdelosporangium persicum</name>
    <dbReference type="NCBI Taxonomy" id="2698649"/>
    <lineage>
        <taxon>Bacteria</taxon>
        <taxon>Bacillati</taxon>
        <taxon>Actinomycetota</taxon>
        <taxon>Actinomycetes</taxon>
        <taxon>Pseudonocardiales</taxon>
        <taxon>Pseudonocardiaceae</taxon>
        <taxon>Kibdelosporangium</taxon>
    </lineage>
</organism>
<gene>
    <name evidence="3" type="ORF">GC106_67050</name>
</gene>
<feature type="transmembrane region" description="Helical" evidence="2">
    <location>
        <begin position="883"/>
        <end position="907"/>
    </location>
</feature>
<evidence type="ECO:0000256" key="2">
    <source>
        <dbReference type="SAM" id="Phobius"/>
    </source>
</evidence>
<feature type="transmembrane region" description="Helical" evidence="2">
    <location>
        <begin position="771"/>
        <end position="795"/>
    </location>
</feature>
<evidence type="ECO:0000313" key="4">
    <source>
        <dbReference type="Proteomes" id="UP000763557"/>
    </source>
</evidence>
<keyword evidence="2" id="KW-1133">Transmembrane helix</keyword>
<feature type="transmembrane region" description="Helical" evidence="2">
    <location>
        <begin position="841"/>
        <end position="863"/>
    </location>
</feature>
<accession>A0ABX2FF92</accession>
<name>A0ABX2FF92_9PSEU</name>
<keyword evidence="4" id="KW-1185">Reference proteome</keyword>